<feature type="compositionally biased region" description="Low complexity" evidence="1">
    <location>
        <begin position="23"/>
        <end position="37"/>
    </location>
</feature>
<evidence type="ECO:0000313" key="2">
    <source>
        <dbReference type="EMBL" id="KAK4290455.1"/>
    </source>
</evidence>
<keyword evidence="3" id="KW-1185">Reference proteome</keyword>
<organism evidence="2 3">
    <name type="scientific">Petrolisthes manimaculis</name>
    <dbReference type="NCBI Taxonomy" id="1843537"/>
    <lineage>
        <taxon>Eukaryota</taxon>
        <taxon>Metazoa</taxon>
        <taxon>Ecdysozoa</taxon>
        <taxon>Arthropoda</taxon>
        <taxon>Crustacea</taxon>
        <taxon>Multicrustacea</taxon>
        <taxon>Malacostraca</taxon>
        <taxon>Eumalacostraca</taxon>
        <taxon>Eucarida</taxon>
        <taxon>Decapoda</taxon>
        <taxon>Pleocyemata</taxon>
        <taxon>Anomura</taxon>
        <taxon>Galatheoidea</taxon>
        <taxon>Porcellanidae</taxon>
        <taxon>Petrolisthes</taxon>
    </lineage>
</organism>
<name>A0AAE1NJR7_9EUCA</name>
<dbReference type="AlphaFoldDB" id="A0AAE1NJR7"/>
<dbReference type="Proteomes" id="UP001292094">
    <property type="component" value="Unassembled WGS sequence"/>
</dbReference>
<feature type="compositionally biased region" description="Basic and acidic residues" evidence="1">
    <location>
        <begin position="85"/>
        <end position="105"/>
    </location>
</feature>
<dbReference type="EMBL" id="JAWZYT010005475">
    <property type="protein sequence ID" value="KAK4290455.1"/>
    <property type="molecule type" value="Genomic_DNA"/>
</dbReference>
<sequence length="191" mass="21482">MDRSSSGHQLDPTDRLLTIFVSTTTDPGDPTTQPPATLSWQRKREKRDRGRKGERGRSGTEEGGEEEEVGQRKKMGRRKKRDRGKRGNEEGGEEGKGGKRNEGKSEKRKKGIKIIWCETDDIREIVVPGSECVLCWWRQGGKCLFMLCTSGSPTSHVTDYDVGAQKVEEKAKAQCNRINASTLFTLKRDKV</sequence>
<evidence type="ECO:0000313" key="3">
    <source>
        <dbReference type="Proteomes" id="UP001292094"/>
    </source>
</evidence>
<accession>A0AAE1NJR7</accession>
<feature type="compositionally biased region" description="Basic and acidic residues" evidence="1">
    <location>
        <begin position="47"/>
        <end position="60"/>
    </location>
</feature>
<evidence type="ECO:0000256" key="1">
    <source>
        <dbReference type="SAM" id="MobiDB-lite"/>
    </source>
</evidence>
<feature type="compositionally biased region" description="Basic residues" evidence="1">
    <location>
        <begin position="72"/>
        <end position="84"/>
    </location>
</feature>
<reference evidence="2" key="1">
    <citation type="submission" date="2023-11" db="EMBL/GenBank/DDBJ databases">
        <title>Genome assemblies of two species of porcelain crab, Petrolisthes cinctipes and Petrolisthes manimaculis (Anomura: Porcellanidae).</title>
        <authorList>
            <person name="Angst P."/>
        </authorList>
    </citation>
    <scope>NUCLEOTIDE SEQUENCE</scope>
    <source>
        <strain evidence="2">PB745_02</strain>
        <tissue evidence="2">Gill</tissue>
    </source>
</reference>
<gene>
    <name evidence="2" type="ORF">Pmani_036642</name>
</gene>
<proteinExistence type="predicted"/>
<feature type="region of interest" description="Disordered" evidence="1">
    <location>
        <begin position="1"/>
        <end position="105"/>
    </location>
</feature>
<comment type="caution">
    <text evidence="2">The sequence shown here is derived from an EMBL/GenBank/DDBJ whole genome shotgun (WGS) entry which is preliminary data.</text>
</comment>
<protein>
    <submittedName>
        <fullName evidence="2">Uncharacterized protein</fullName>
    </submittedName>
</protein>